<dbReference type="Pfam" id="PF15019">
    <property type="entry name" value="C9orf72-like"/>
    <property type="match status" value="1"/>
</dbReference>
<protein>
    <submittedName>
        <fullName evidence="2">Protein C9orf72-like</fullName>
    </submittedName>
</protein>
<accession>A0ABM0GJQ4</accession>
<dbReference type="PROSITE" id="PS51835">
    <property type="entry name" value="DENN_C9ORF72"/>
    <property type="match status" value="1"/>
</dbReference>
<dbReference type="Proteomes" id="UP000694865">
    <property type="component" value="Unplaced"/>
</dbReference>
<sequence length="453" mass="51419">MAHRTVSSFKISPQNITIVSRMQELPYIHGMLLSVWDNILGPKIQHAWLVDVEHGDTISHDVLNYASTRVLNSSDDPGSKVQSKFFVLSEKGILLNALVFGGTGSSGSNVCAISLVLPYSELKWYMPIQELCMSRLMAMVYKFRVLQDRDYKTVVNEFTSICVKSFVRMLINLREYRLHSLIDINMTVFATGQENQLDVAFIRKAISSHLQTCGCSLVIGSSVKEVNTVISTLALFLSPSERQCSCYLLEDNEYPYQQGLYIQGLLINEDVNTNTILSNYMRDILTNQYPTTLIDINRLEVKQTPPCNEHYSKRHEVMSQELQCLWLDDMDEILCLPPTAFHIVETDDVMLEDIMAEVYQLHPGSGVREAHIEQFIRLLDRKALALIKYMETETNRGKCGVKSSMIKRARHDLSLADNTDWRIILARAEKLKPGMYSFICGVKGQSSEPPTPT</sequence>
<dbReference type="PANTHER" id="PTHR31855:SF2">
    <property type="entry name" value="GUANINE NUCLEOTIDE EXCHANGE FACTOR C9ORF72"/>
    <property type="match status" value="1"/>
</dbReference>
<gene>
    <name evidence="2" type="primary">LOC100378800</name>
</gene>
<proteinExistence type="predicted"/>
<evidence type="ECO:0000313" key="2">
    <source>
        <dbReference type="RefSeq" id="XP_002731358.1"/>
    </source>
</evidence>
<evidence type="ECO:0000313" key="1">
    <source>
        <dbReference type="Proteomes" id="UP000694865"/>
    </source>
</evidence>
<name>A0ABM0GJQ4_SACKO</name>
<dbReference type="GeneID" id="100378800"/>
<reference evidence="2" key="1">
    <citation type="submission" date="2025-08" db="UniProtKB">
        <authorList>
            <consortium name="RefSeq"/>
        </authorList>
    </citation>
    <scope>IDENTIFICATION</scope>
    <source>
        <tissue evidence="2">Testes</tissue>
    </source>
</reference>
<keyword evidence="1" id="KW-1185">Reference proteome</keyword>
<dbReference type="PANTHER" id="PTHR31855">
    <property type="entry name" value="GUANINE NUCLEOTIDE EXCHANGE C9ORF72"/>
    <property type="match status" value="1"/>
</dbReference>
<dbReference type="InterPro" id="IPR027819">
    <property type="entry name" value="C9orf72"/>
</dbReference>
<dbReference type="RefSeq" id="XP_002731358.1">
    <property type="nucleotide sequence ID" value="XM_002731312.2"/>
</dbReference>
<organism evidence="1 2">
    <name type="scientific">Saccoglossus kowalevskii</name>
    <name type="common">Acorn worm</name>
    <dbReference type="NCBI Taxonomy" id="10224"/>
    <lineage>
        <taxon>Eukaryota</taxon>
        <taxon>Metazoa</taxon>
        <taxon>Hemichordata</taxon>
        <taxon>Enteropneusta</taxon>
        <taxon>Harrimaniidae</taxon>
        <taxon>Saccoglossus</taxon>
    </lineage>
</organism>